<dbReference type="PROSITE" id="PS00211">
    <property type="entry name" value="ABC_TRANSPORTER_1"/>
    <property type="match status" value="1"/>
</dbReference>
<dbReference type="AlphaFoldDB" id="A0A1M6R3Y8"/>
<dbReference type="InterPro" id="IPR003593">
    <property type="entry name" value="AAA+_ATPase"/>
</dbReference>
<feature type="domain" description="ABC transporter" evidence="3">
    <location>
        <begin position="7"/>
        <end position="260"/>
    </location>
</feature>
<keyword evidence="2 4" id="KW-0067">ATP-binding</keyword>
<dbReference type="InterPro" id="IPR003439">
    <property type="entry name" value="ABC_transporter-like_ATP-bd"/>
</dbReference>
<evidence type="ECO:0000313" key="4">
    <source>
        <dbReference type="EMBL" id="SHK27143.1"/>
    </source>
</evidence>
<dbReference type="SMART" id="SM00382">
    <property type="entry name" value="AAA"/>
    <property type="match status" value="2"/>
</dbReference>
<sequence length="536" mass="59649">MQEKYMLQMKNINKEYFGNKVLKGVNLSVKRGEIHALLGENGAGKSTLMNILFGMPVIHSTGGFSGEVYIDGKKREVKSPKEAMECGIGMVHQEFMLIPGFTLTENIKLNREITKDNLVSRIFKRDSLKFLDYKKMGKDARKALDTLGIDIDEWARIAGLPVGYMQFVEIAREIDKVGVKLLVFDEPTAVLTESEADNLIKAMKKLASSGIAILFITHRLDEVMKAADSITILRDGELVATRKKEETNVLELAELMVGRKVEVIAKSGEDGEDFEKRETILSIKNLKVDMPGEEVKGINLEIKKGEILGIGGLAGQGKIGIANGIMGLYPSSGEVYLKGEKLKLNDTYEALKRGLAFVSEDRRGVGLLLDSSIEHNIVVTTMQIKNKFLKRFGIFNQLDKKEIRNHALKMIKELDIRCTGPEQLTRRLSGGNQQKVCLARALTLEPEVLFVSEPTRGIDIGAKKLVLDLLVKLNKEFGMTIIMTSSELAELRAISDRIVIISEGKVEGILKPTDSDRDFGLMMAGEYHKLYNKEAI</sequence>
<feature type="domain" description="ABC transporter" evidence="3">
    <location>
        <begin position="280"/>
        <end position="528"/>
    </location>
</feature>
<evidence type="ECO:0000313" key="5">
    <source>
        <dbReference type="Proteomes" id="UP000184082"/>
    </source>
</evidence>
<dbReference type="PANTHER" id="PTHR43790">
    <property type="entry name" value="CARBOHYDRATE TRANSPORT ATP-BINDING PROTEIN MG119-RELATED"/>
    <property type="match status" value="1"/>
</dbReference>
<name>A0A1M6R3Y8_9FIRM</name>
<dbReference type="RefSeq" id="WP_072967529.1">
    <property type="nucleotide sequence ID" value="NZ_FRAJ01000013.1"/>
</dbReference>
<evidence type="ECO:0000256" key="2">
    <source>
        <dbReference type="ARBA" id="ARBA00022840"/>
    </source>
</evidence>
<dbReference type="STRING" id="1121266.SAMN02745883_01682"/>
<accession>A0A1M6R3Y8</accession>
<proteinExistence type="predicted"/>
<evidence type="ECO:0000256" key="1">
    <source>
        <dbReference type="ARBA" id="ARBA00022741"/>
    </source>
</evidence>
<dbReference type="CDD" id="cd03215">
    <property type="entry name" value="ABC_Carb_Monos_II"/>
    <property type="match status" value="1"/>
</dbReference>
<reference evidence="4 5" key="1">
    <citation type="submission" date="2016-11" db="EMBL/GenBank/DDBJ databases">
        <authorList>
            <person name="Jaros S."/>
            <person name="Januszkiewicz K."/>
            <person name="Wedrychowicz H."/>
        </authorList>
    </citation>
    <scope>NUCLEOTIDE SEQUENCE [LARGE SCALE GENOMIC DNA]</scope>
    <source>
        <strain evidence="4 5">DSM 14501</strain>
    </source>
</reference>
<dbReference type="Pfam" id="PF00005">
    <property type="entry name" value="ABC_tran"/>
    <property type="match status" value="2"/>
</dbReference>
<dbReference type="PROSITE" id="PS50893">
    <property type="entry name" value="ABC_TRANSPORTER_2"/>
    <property type="match status" value="2"/>
</dbReference>
<keyword evidence="5" id="KW-1185">Reference proteome</keyword>
<dbReference type="Proteomes" id="UP000184082">
    <property type="component" value="Unassembled WGS sequence"/>
</dbReference>
<dbReference type="GO" id="GO:0016887">
    <property type="term" value="F:ATP hydrolysis activity"/>
    <property type="evidence" value="ECO:0007669"/>
    <property type="project" value="InterPro"/>
</dbReference>
<gene>
    <name evidence="4" type="ORF">SAMN02745883_01682</name>
</gene>
<dbReference type="GO" id="GO:0005524">
    <property type="term" value="F:ATP binding"/>
    <property type="evidence" value="ECO:0007669"/>
    <property type="project" value="UniProtKB-KW"/>
</dbReference>
<evidence type="ECO:0000259" key="3">
    <source>
        <dbReference type="PROSITE" id="PS50893"/>
    </source>
</evidence>
<protein>
    <submittedName>
        <fullName evidence="4">Monosaccharide ABC transporter ATP-binding protein, CUT2 family (TC 3.A.1.2.-)</fullName>
    </submittedName>
</protein>
<dbReference type="PANTHER" id="PTHR43790:SF4">
    <property type="entry name" value="GUANOSINE IMPORT ATP-BINDING PROTEIN NUPO"/>
    <property type="match status" value="1"/>
</dbReference>
<dbReference type="InterPro" id="IPR027417">
    <property type="entry name" value="P-loop_NTPase"/>
</dbReference>
<dbReference type="EMBL" id="FRAJ01000013">
    <property type="protein sequence ID" value="SHK27143.1"/>
    <property type="molecule type" value="Genomic_DNA"/>
</dbReference>
<organism evidence="4 5">
    <name type="scientific">Caminicella sporogenes DSM 14501</name>
    <dbReference type="NCBI Taxonomy" id="1121266"/>
    <lineage>
        <taxon>Bacteria</taxon>
        <taxon>Bacillati</taxon>
        <taxon>Bacillota</taxon>
        <taxon>Clostridia</taxon>
        <taxon>Peptostreptococcales</taxon>
        <taxon>Caminicellaceae</taxon>
        <taxon>Caminicella</taxon>
    </lineage>
</organism>
<dbReference type="Gene3D" id="3.40.50.300">
    <property type="entry name" value="P-loop containing nucleotide triphosphate hydrolases"/>
    <property type="match status" value="2"/>
</dbReference>
<dbReference type="SUPFAM" id="SSF52540">
    <property type="entry name" value="P-loop containing nucleoside triphosphate hydrolases"/>
    <property type="match status" value="2"/>
</dbReference>
<dbReference type="InterPro" id="IPR050107">
    <property type="entry name" value="ABC_carbohydrate_import_ATPase"/>
</dbReference>
<dbReference type="InterPro" id="IPR017871">
    <property type="entry name" value="ABC_transporter-like_CS"/>
</dbReference>
<keyword evidence="1" id="KW-0547">Nucleotide-binding</keyword>
<dbReference type="CDD" id="cd03216">
    <property type="entry name" value="ABC_Carb_Monos_I"/>
    <property type="match status" value="1"/>
</dbReference>